<sequence length="69" mass="7122">MCATACDNPRSRVSLPLLFYSMPSAFFAAGSVSGSSFAGMPALGDAALRHPLAATRERRPLPAARGRGG</sequence>
<dbReference type="Proteomes" id="UP000185739">
    <property type="component" value="Chromosome"/>
</dbReference>
<dbReference type="STRING" id="96773.Tchl_0839"/>
<dbReference type="AlphaFoldDB" id="A0A1L6FA23"/>
<accession>A0A1L6FA23</accession>
<gene>
    <name evidence="1" type="ORF">Tchl_0839</name>
</gene>
<dbReference type="EMBL" id="CP018839">
    <property type="protein sequence ID" value="APR03703.1"/>
    <property type="molecule type" value="Genomic_DNA"/>
</dbReference>
<dbReference type="KEGG" id="tcl:Tchl_0839"/>
<proteinExistence type="predicted"/>
<protein>
    <submittedName>
        <fullName evidence="1">Uncharacterized protein</fullName>
    </submittedName>
</protein>
<reference evidence="1 2" key="1">
    <citation type="submission" date="2016-12" db="EMBL/GenBank/DDBJ databases">
        <title>Complete genome sequence of Thauera chlorobenzoica, a Betaproteobacterium degrading haloaromatics anaerobically to CO2 and halides.</title>
        <authorList>
            <person name="Goris T."/>
            <person name="Mergelsberg M."/>
            <person name="Boll M."/>
        </authorList>
    </citation>
    <scope>NUCLEOTIDE SEQUENCE [LARGE SCALE GENOMIC DNA]</scope>
    <source>
        <strain evidence="1 2">3CB1</strain>
    </source>
</reference>
<keyword evidence="2" id="KW-1185">Reference proteome</keyword>
<evidence type="ECO:0000313" key="1">
    <source>
        <dbReference type="EMBL" id="APR03703.1"/>
    </source>
</evidence>
<name>A0A1L6FA23_9RHOO</name>
<organism evidence="1 2">
    <name type="scientific">Thauera chlorobenzoica</name>
    <dbReference type="NCBI Taxonomy" id="96773"/>
    <lineage>
        <taxon>Bacteria</taxon>
        <taxon>Pseudomonadati</taxon>
        <taxon>Pseudomonadota</taxon>
        <taxon>Betaproteobacteria</taxon>
        <taxon>Rhodocyclales</taxon>
        <taxon>Zoogloeaceae</taxon>
        <taxon>Thauera</taxon>
    </lineage>
</organism>
<evidence type="ECO:0000313" key="2">
    <source>
        <dbReference type="Proteomes" id="UP000185739"/>
    </source>
</evidence>